<accession>A0A450ZM56</accession>
<evidence type="ECO:0000313" key="2">
    <source>
        <dbReference type="EMBL" id="VFK60164.1"/>
    </source>
</evidence>
<organism evidence="1">
    <name type="scientific">Candidatus Kentrum sp. TUN</name>
    <dbReference type="NCBI Taxonomy" id="2126343"/>
    <lineage>
        <taxon>Bacteria</taxon>
        <taxon>Pseudomonadati</taxon>
        <taxon>Pseudomonadota</taxon>
        <taxon>Gammaproteobacteria</taxon>
        <taxon>Candidatus Kentrum</taxon>
    </lineage>
</organism>
<name>A0A450ZM56_9GAMM</name>
<gene>
    <name evidence="2" type="ORF">BECKTUN1418E_GA0071001_10576</name>
    <name evidence="1" type="ORF">BECKTUN1418F_GA0071002_10596</name>
</gene>
<dbReference type="EMBL" id="CAADFY010000059">
    <property type="protein sequence ID" value="VFK54861.1"/>
    <property type="molecule type" value="Genomic_DNA"/>
</dbReference>
<dbReference type="AlphaFoldDB" id="A0A450ZM56"/>
<dbReference type="EMBL" id="CAADFV010000057">
    <property type="protein sequence ID" value="VFK60164.1"/>
    <property type="molecule type" value="Genomic_DNA"/>
</dbReference>
<protein>
    <submittedName>
        <fullName evidence="1">Uncharacterized protein</fullName>
    </submittedName>
</protein>
<evidence type="ECO:0000313" key="1">
    <source>
        <dbReference type="EMBL" id="VFK54861.1"/>
    </source>
</evidence>
<sequence>MNTMPDETRQLYEAASRDNLFIFRLASRKDQVLQTTDFALPTPKSCLVGLRRSFARVSLDLLFETGRVPNGTIGFFGGENRNFERKTWKKS</sequence>
<reference evidence="1" key="1">
    <citation type="submission" date="2019-02" db="EMBL/GenBank/DDBJ databases">
        <authorList>
            <person name="Gruber-Vodicka R. H."/>
            <person name="Seah K. B. B."/>
        </authorList>
    </citation>
    <scope>NUCLEOTIDE SEQUENCE</scope>
    <source>
        <strain evidence="2">BECK_BY2</strain>
        <strain evidence="1">BECK_BY3</strain>
    </source>
</reference>
<proteinExistence type="predicted"/>